<gene>
    <name evidence="1" type="ORF">BO82DRAFT_358695</name>
</gene>
<organism evidence="1 2">
    <name type="scientific">Aspergillus uvarum CBS 121591</name>
    <dbReference type="NCBI Taxonomy" id="1448315"/>
    <lineage>
        <taxon>Eukaryota</taxon>
        <taxon>Fungi</taxon>
        <taxon>Dikarya</taxon>
        <taxon>Ascomycota</taxon>
        <taxon>Pezizomycotina</taxon>
        <taxon>Eurotiomycetes</taxon>
        <taxon>Eurotiomycetidae</taxon>
        <taxon>Eurotiales</taxon>
        <taxon>Aspergillaceae</taxon>
        <taxon>Aspergillus</taxon>
        <taxon>Aspergillus subgen. Circumdati</taxon>
    </lineage>
</organism>
<evidence type="ECO:0000313" key="2">
    <source>
        <dbReference type="Proteomes" id="UP000248340"/>
    </source>
</evidence>
<dbReference type="AlphaFoldDB" id="A0A319BW73"/>
<reference evidence="1 2" key="1">
    <citation type="submission" date="2016-12" db="EMBL/GenBank/DDBJ databases">
        <title>The genomes of Aspergillus section Nigri reveals drivers in fungal speciation.</title>
        <authorList>
            <consortium name="DOE Joint Genome Institute"/>
            <person name="Vesth T.C."/>
            <person name="Nybo J."/>
            <person name="Theobald S."/>
            <person name="Brandl J."/>
            <person name="Frisvad J.C."/>
            <person name="Nielsen K.F."/>
            <person name="Lyhne E.K."/>
            <person name="Kogle M.E."/>
            <person name="Kuo A."/>
            <person name="Riley R."/>
            <person name="Clum A."/>
            <person name="Nolan M."/>
            <person name="Lipzen A."/>
            <person name="Salamov A."/>
            <person name="Henrissat B."/>
            <person name="Wiebenga A."/>
            <person name="De Vries R.P."/>
            <person name="Grigoriev I.V."/>
            <person name="Mortensen U.H."/>
            <person name="Andersen M.R."/>
            <person name="Baker S.E."/>
        </authorList>
    </citation>
    <scope>NUCLEOTIDE SEQUENCE [LARGE SCALE GENOMIC DNA]</scope>
    <source>
        <strain evidence="1 2">CBS 121591</strain>
    </source>
</reference>
<dbReference type="RefSeq" id="XP_025487145.1">
    <property type="nucleotide sequence ID" value="XM_025636362.1"/>
</dbReference>
<name>A0A319BW73_9EURO</name>
<dbReference type="VEuPathDB" id="FungiDB:BO82DRAFT_358695"/>
<dbReference type="EMBL" id="KZ821748">
    <property type="protein sequence ID" value="PYH76945.1"/>
    <property type="molecule type" value="Genomic_DNA"/>
</dbReference>
<accession>A0A319BW73</accession>
<keyword evidence="2" id="KW-1185">Reference proteome</keyword>
<dbReference type="GeneID" id="37139103"/>
<dbReference type="Proteomes" id="UP000248340">
    <property type="component" value="Unassembled WGS sequence"/>
</dbReference>
<protein>
    <submittedName>
        <fullName evidence="1">Uncharacterized protein</fullName>
    </submittedName>
</protein>
<sequence length="74" mass="8196">MPATLLMRLPCPLSLIQLRILEGLLWPCGEGDLFHVVSLFKDTLGYVCKNGIAMIGKQQATTRSSDVHIIPVFK</sequence>
<evidence type="ECO:0000313" key="1">
    <source>
        <dbReference type="EMBL" id="PYH76945.1"/>
    </source>
</evidence>
<proteinExistence type="predicted"/>